<reference evidence="2 3" key="2">
    <citation type="submission" date="2013-05" db="EMBL/GenBank/DDBJ databases">
        <authorList>
            <person name="Sibley D."/>
            <person name="Venepally P."/>
            <person name="Karamycheva S."/>
            <person name="Hadjithomas M."/>
            <person name="Khan A."/>
            <person name="Brunk B."/>
            <person name="Roos D."/>
            <person name="Caler E."/>
            <person name="Lorenzi H."/>
        </authorList>
    </citation>
    <scope>NUCLEOTIDE SEQUENCE [LARGE SCALE GENOMIC DNA]</scope>
    <source>
        <strain evidence="2 3">GT1</strain>
    </source>
</reference>
<evidence type="ECO:0000256" key="1">
    <source>
        <dbReference type="SAM" id="MobiDB-lite"/>
    </source>
</evidence>
<gene>
    <name evidence="2" type="ORF">TGGT1_408600</name>
</gene>
<accession>S7WHC1</accession>
<name>S7WHC1_TOXGG</name>
<organism evidence="2 3">
    <name type="scientific">Toxoplasma gondii (strain ATCC 50853 / GT1)</name>
    <dbReference type="NCBI Taxonomy" id="507601"/>
    <lineage>
        <taxon>Eukaryota</taxon>
        <taxon>Sar</taxon>
        <taxon>Alveolata</taxon>
        <taxon>Apicomplexa</taxon>
        <taxon>Conoidasida</taxon>
        <taxon>Coccidia</taxon>
        <taxon>Eucoccidiorida</taxon>
        <taxon>Eimeriorina</taxon>
        <taxon>Sarcocystidae</taxon>
        <taxon>Toxoplasma</taxon>
    </lineage>
</organism>
<dbReference type="Proteomes" id="UP000005641">
    <property type="component" value="Unassembled WGS sequence"/>
</dbReference>
<protein>
    <submittedName>
        <fullName evidence="2">Uncharacterized protein</fullName>
    </submittedName>
</protein>
<feature type="region of interest" description="Disordered" evidence="1">
    <location>
        <begin position="32"/>
        <end position="56"/>
    </location>
</feature>
<feature type="region of interest" description="Disordered" evidence="1">
    <location>
        <begin position="96"/>
        <end position="136"/>
    </location>
</feature>
<dbReference type="VEuPathDB" id="ToxoDB:TGGT1_408600"/>
<dbReference type="AlphaFoldDB" id="S7WHC1"/>
<evidence type="ECO:0000313" key="3">
    <source>
        <dbReference type="Proteomes" id="UP000005641"/>
    </source>
</evidence>
<dbReference type="EMBL" id="AAQM03000046">
    <property type="protein sequence ID" value="EPR63718.1"/>
    <property type="molecule type" value="Genomic_DNA"/>
</dbReference>
<evidence type="ECO:0000313" key="2">
    <source>
        <dbReference type="EMBL" id="EPR63718.1"/>
    </source>
</evidence>
<proteinExistence type="predicted"/>
<comment type="caution">
    <text evidence="2">The sequence shown here is derived from an EMBL/GenBank/DDBJ whole genome shotgun (WGS) entry which is preliminary data.</text>
</comment>
<sequence length="136" mass="15326">MNGVVTGQRESTKHQVSPDYEVPQGIARLCCGTTNGHKVSGRQESDRPIRGESQEEGDGRFVACVGLEKLVKAFVSTKLTACLDRGVKIQKLLSLRQQQHKTSAKKRTRARVNRRESDRRQRRNQRKKQGKGIPCD</sequence>
<feature type="compositionally biased region" description="Basic residues" evidence="1">
    <location>
        <begin position="98"/>
        <end position="112"/>
    </location>
</feature>
<feature type="compositionally biased region" description="Basic residues" evidence="1">
    <location>
        <begin position="120"/>
        <end position="130"/>
    </location>
</feature>
<reference evidence="2 3" key="1">
    <citation type="submission" date="2006-05" db="EMBL/GenBank/DDBJ databases">
        <authorList>
            <person name="Paulsen I."/>
        </authorList>
    </citation>
    <scope>NUCLEOTIDE SEQUENCE [LARGE SCALE GENOMIC DNA]</scope>
    <source>
        <strain evidence="2 3">GT1</strain>
    </source>
</reference>
<feature type="compositionally biased region" description="Basic and acidic residues" evidence="1">
    <location>
        <begin position="41"/>
        <end position="56"/>
    </location>
</feature>